<proteinExistence type="predicted"/>
<comment type="caution">
    <text evidence="2">The sequence shown here is derived from an EMBL/GenBank/DDBJ whole genome shotgun (WGS) entry which is preliminary data.</text>
</comment>
<sequence length="162" mass="17599">MRFICYAPPVPRSDANGGCPRISPAGGNFCVAVRDHRETLPFIQYLEDSIYIHARQSTSLCCLTGCGRRRLRLVTKTSKVRPTANDPPLPVIRNCPRHRSTACELLCCLRADSGDGDPVEGRRGGFGSGTGTESSFSRKKQASSHTADPSVTELDPPTRRPG</sequence>
<evidence type="ECO:0000256" key="1">
    <source>
        <dbReference type="SAM" id="MobiDB-lite"/>
    </source>
</evidence>
<gene>
    <name evidence="2" type="ORF">NDU88_002303</name>
</gene>
<name>A0AAV7NHA4_PLEWA</name>
<dbReference type="AlphaFoldDB" id="A0AAV7NHA4"/>
<reference evidence="2" key="1">
    <citation type="journal article" date="2022" name="bioRxiv">
        <title>Sequencing and chromosome-scale assembly of the giantPleurodeles waltlgenome.</title>
        <authorList>
            <person name="Brown T."/>
            <person name="Elewa A."/>
            <person name="Iarovenko S."/>
            <person name="Subramanian E."/>
            <person name="Araus A.J."/>
            <person name="Petzold A."/>
            <person name="Susuki M."/>
            <person name="Suzuki K.-i.T."/>
            <person name="Hayashi T."/>
            <person name="Toyoda A."/>
            <person name="Oliveira C."/>
            <person name="Osipova E."/>
            <person name="Leigh N.D."/>
            <person name="Simon A."/>
            <person name="Yun M.H."/>
        </authorList>
    </citation>
    <scope>NUCLEOTIDE SEQUENCE</scope>
    <source>
        <strain evidence="2">20211129_DDA</strain>
        <tissue evidence="2">Liver</tissue>
    </source>
</reference>
<protein>
    <submittedName>
        <fullName evidence="2">Uncharacterized protein</fullName>
    </submittedName>
</protein>
<accession>A0AAV7NHA4</accession>
<keyword evidence="3" id="KW-1185">Reference proteome</keyword>
<organism evidence="2 3">
    <name type="scientific">Pleurodeles waltl</name>
    <name type="common">Iberian ribbed newt</name>
    <dbReference type="NCBI Taxonomy" id="8319"/>
    <lineage>
        <taxon>Eukaryota</taxon>
        <taxon>Metazoa</taxon>
        <taxon>Chordata</taxon>
        <taxon>Craniata</taxon>
        <taxon>Vertebrata</taxon>
        <taxon>Euteleostomi</taxon>
        <taxon>Amphibia</taxon>
        <taxon>Batrachia</taxon>
        <taxon>Caudata</taxon>
        <taxon>Salamandroidea</taxon>
        <taxon>Salamandridae</taxon>
        <taxon>Pleurodelinae</taxon>
        <taxon>Pleurodeles</taxon>
    </lineage>
</organism>
<evidence type="ECO:0000313" key="3">
    <source>
        <dbReference type="Proteomes" id="UP001066276"/>
    </source>
</evidence>
<evidence type="ECO:0000313" key="2">
    <source>
        <dbReference type="EMBL" id="KAJ1114064.1"/>
    </source>
</evidence>
<feature type="region of interest" description="Disordered" evidence="1">
    <location>
        <begin position="117"/>
        <end position="162"/>
    </location>
</feature>
<dbReference type="EMBL" id="JANPWB010000012">
    <property type="protein sequence ID" value="KAJ1114064.1"/>
    <property type="molecule type" value="Genomic_DNA"/>
</dbReference>
<dbReference type="Proteomes" id="UP001066276">
    <property type="component" value="Chromosome 8"/>
</dbReference>